<keyword evidence="9" id="KW-0408">Iron</keyword>
<evidence type="ECO:0000256" key="3">
    <source>
        <dbReference type="ARBA" id="ARBA00022475"/>
    </source>
</evidence>
<feature type="transmembrane region" description="Helical" evidence="12">
    <location>
        <begin position="139"/>
        <end position="159"/>
    </location>
</feature>
<reference evidence="14" key="1">
    <citation type="submission" date="2016-10" db="EMBL/GenBank/DDBJ databases">
        <title>Sequence of Gallionella enrichment culture.</title>
        <authorList>
            <person name="Poehlein A."/>
            <person name="Muehling M."/>
            <person name="Daniel R."/>
        </authorList>
    </citation>
    <scope>NUCLEOTIDE SEQUENCE</scope>
</reference>
<comment type="subcellular location">
    <subcellularLocation>
        <location evidence="1">Cell membrane</location>
        <topology evidence="1">Multi-pass membrane protein</topology>
    </subcellularLocation>
</comment>
<comment type="caution">
    <text evidence="14">The sequence shown here is derived from an EMBL/GenBank/DDBJ whole genome shotgun (WGS) entry which is preliminary data.</text>
</comment>
<sequence length="178" mass="19390">MSEATVYNPLARALHWLLVLLIAAEFALAWLMPDIHRGTQPDALIAWHIGLGTSIAALMVLRILWRLVGGAPAMLPAPRWQLRAAHAVHGLLYLGFIALPLLGWANASARGWSVHLAGLVQLPALAAQGAAWAREAGDVHQVVAYGLLGAIGLHVLAALQHQFIVRDDLISRMWPRRR</sequence>
<dbReference type="GO" id="GO:0009055">
    <property type="term" value="F:electron transfer activity"/>
    <property type="evidence" value="ECO:0007669"/>
    <property type="project" value="InterPro"/>
</dbReference>
<evidence type="ECO:0000259" key="13">
    <source>
        <dbReference type="Pfam" id="PF01292"/>
    </source>
</evidence>
<name>A0A1J5QVY4_9ZZZZ</name>
<gene>
    <name evidence="14" type="ORF">GALL_365820</name>
</gene>
<dbReference type="SUPFAM" id="SSF81342">
    <property type="entry name" value="Transmembrane di-heme cytochromes"/>
    <property type="match status" value="1"/>
</dbReference>
<organism evidence="14">
    <name type="scientific">mine drainage metagenome</name>
    <dbReference type="NCBI Taxonomy" id="410659"/>
    <lineage>
        <taxon>unclassified sequences</taxon>
        <taxon>metagenomes</taxon>
        <taxon>ecological metagenomes</taxon>
    </lineage>
</organism>
<dbReference type="Pfam" id="PF01292">
    <property type="entry name" value="Ni_hydr_CYTB"/>
    <property type="match status" value="1"/>
</dbReference>
<dbReference type="GO" id="GO:0005886">
    <property type="term" value="C:plasma membrane"/>
    <property type="evidence" value="ECO:0007669"/>
    <property type="project" value="UniProtKB-SubCell"/>
</dbReference>
<protein>
    <recommendedName>
        <fullName evidence="13">Cytochrome b561 bacterial/Ni-hydrogenase domain-containing protein</fullName>
    </recommendedName>
</protein>
<keyword evidence="3" id="KW-1003">Cell membrane</keyword>
<keyword evidence="10 12" id="KW-0472">Membrane</keyword>
<evidence type="ECO:0000256" key="9">
    <source>
        <dbReference type="ARBA" id="ARBA00023004"/>
    </source>
</evidence>
<keyword evidence="5 12" id="KW-0812">Transmembrane</keyword>
<evidence type="ECO:0000256" key="11">
    <source>
        <dbReference type="ARBA" id="ARBA00037975"/>
    </source>
</evidence>
<accession>A0A1J5QVY4</accession>
<dbReference type="InterPro" id="IPR016174">
    <property type="entry name" value="Di-haem_cyt_TM"/>
</dbReference>
<comment type="similarity">
    <text evidence="11">Belongs to the cytochrome b561 family.</text>
</comment>
<evidence type="ECO:0000256" key="2">
    <source>
        <dbReference type="ARBA" id="ARBA00022448"/>
    </source>
</evidence>
<dbReference type="GO" id="GO:0046872">
    <property type="term" value="F:metal ion binding"/>
    <property type="evidence" value="ECO:0007669"/>
    <property type="project" value="UniProtKB-KW"/>
</dbReference>
<dbReference type="GO" id="GO:0022904">
    <property type="term" value="P:respiratory electron transport chain"/>
    <property type="evidence" value="ECO:0007669"/>
    <property type="project" value="InterPro"/>
</dbReference>
<evidence type="ECO:0000256" key="1">
    <source>
        <dbReference type="ARBA" id="ARBA00004651"/>
    </source>
</evidence>
<feature type="transmembrane region" description="Helical" evidence="12">
    <location>
        <begin position="44"/>
        <end position="65"/>
    </location>
</feature>
<dbReference type="GO" id="GO:0020037">
    <property type="term" value="F:heme binding"/>
    <property type="evidence" value="ECO:0007669"/>
    <property type="project" value="TreeGrafter"/>
</dbReference>
<evidence type="ECO:0000256" key="5">
    <source>
        <dbReference type="ARBA" id="ARBA00022692"/>
    </source>
</evidence>
<evidence type="ECO:0000313" key="14">
    <source>
        <dbReference type="EMBL" id="OIQ81643.1"/>
    </source>
</evidence>
<keyword evidence="6" id="KW-0479">Metal-binding</keyword>
<dbReference type="PANTHER" id="PTHR30529">
    <property type="entry name" value="CYTOCHROME B561"/>
    <property type="match status" value="1"/>
</dbReference>
<keyword evidence="4" id="KW-0349">Heme</keyword>
<dbReference type="PANTHER" id="PTHR30529:SF3">
    <property type="entry name" value="CYTOCHROME B561 HOMOLOG 1"/>
    <property type="match status" value="1"/>
</dbReference>
<keyword evidence="7" id="KW-0249">Electron transport</keyword>
<dbReference type="InterPro" id="IPR011577">
    <property type="entry name" value="Cyt_b561_bac/Ni-Hgenase"/>
</dbReference>
<evidence type="ECO:0000256" key="10">
    <source>
        <dbReference type="ARBA" id="ARBA00023136"/>
    </source>
</evidence>
<evidence type="ECO:0000256" key="6">
    <source>
        <dbReference type="ARBA" id="ARBA00022723"/>
    </source>
</evidence>
<feature type="transmembrane region" description="Helical" evidence="12">
    <location>
        <begin position="85"/>
        <end position="105"/>
    </location>
</feature>
<keyword evidence="2" id="KW-0813">Transport</keyword>
<evidence type="ECO:0000256" key="7">
    <source>
        <dbReference type="ARBA" id="ARBA00022982"/>
    </source>
</evidence>
<dbReference type="AlphaFoldDB" id="A0A1J5QVY4"/>
<evidence type="ECO:0000256" key="4">
    <source>
        <dbReference type="ARBA" id="ARBA00022617"/>
    </source>
</evidence>
<evidence type="ECO:0000256" key="12">
    <source>
        <dbReference type="SAM" id="Phobius"/>
    </source>
</evidence>
<keyword evidence="8 12" id="KW-1133">Transmembrane helix</keyword>
<dbReference type="Gene3D" id="1.20.950.20">
    <property type="entry name" value="Transmembrane di-heme cytochromes, Chain C"/>
    <property type="match status" value="1"/>
</dbReference>
<dbReference type="InterPro" id="IPR052168">
    <property type="entry name" value="Cytochrome_b561_oxidase"/>
</dbReference>
<proteinExistence type="inferred from homology"/>
<feature type="domain" description="Cytochrome b561 bacterial/Ni-hydrogenase" evidence="13">
    <location>
        <begin position="6"/>
        <end position="175"/>
    </location>
</feature>
<feature type="transmembrane region" description="Helical" evidence="12">
    <location>
        <begin position="13"/>
        <end position="32"/>
    </location>
</feature>
<evidence type="ECO:0000256" key="8">
    <source>
        <dbReference type="ARBA" id="ARBA00022989"/>
    </source>
</evidence>
<dbReference type="EMBL" id="MLJW01000898">
    <property type="protein sequence ID" value="OIQ81643.1"/>
    <property type="molecule type" value="Genomic_DNA"/>
</dbReference>